<protein>
    <submittedName>
        <fullName evidence="1">Uncharacterized protein</fullName>
    </submittedName>
</protein>
<dbReference type="SUPFAM" id="SSF47576">
    <property type="entry name" value="Calponin-homology domain, CH-domain"/>
    <property type="match status" value="1"/>
</dbReference>
<proteinExistence type="predicted"/>
<sequence length="101" mass="11088">MTMPANAPNGQSVAPLHKVEQCSNAIPYVLMLPHMLPIAYPPLSSATRVKVPANHDFEAVANIKLMQDALHRNGVTRPEVLMSETSKIMKGNFQANLQLLQ</sequence>
<dbReference type="Gene3D" id="1.10.418.10">
    <property type="entry name" value="Calponin-like domain"/>
    <property type="match status" value="1"/>
</dbReference>
<dbReference type="InterPro" id="IPR036872">
    <property type="entry name" value="CH_dom_sf"/>
</dbReference>
<dbReference type="InterPro" id="IPR027328">
    <property type="entry name" value="MAPRE"/>
</dbReference>
<accession>A0A146LNC8</accession>
<dbReference type="AlphaFoldDB" id="A0A146LNC8"/>
<gene>
    <name evidence="1" type="ORF">g.12573</name>
</gene>
<dbReference type="GO" id="GO:0008017">
    <property type="term" value="F:microtubule binding"/>
    <property type="evidence" value="ECO:0007669"/>
    <property type="project" value="InterPro"/>
</dbReference>
<organism evidence="1">
    <name type="scientific">Lygus hesperus</name>
    <name type="common">Western plant bug</name>
    <dbReference type="NCBI Taxonomy" id="30085"/>
    <lineage>
        <taxon>Eukaryota</taxon>
        <taxon>Metazoa</taxon>
        <taxon>Ecdysozoa</taxon>
        <taxon>Arthropoda</taxon>
        <taxon>Hexapoda</taxon>
        <taxon>Insecta</taxon>
        <taxon>Pterygota</taxon>
        <taxon>Neoptera</taxon>
        <taxon>Paraneoptera</taxon>
        <taxon>Hemiptera</taxon>
        <taxon>Heteroptera</taxon>
        <taxon>Panheteroptera</taxon>
        <taxon>Cimicomorpha</taxon>
        <taxon>Miridae</taxon>
        <taxon>Mirini</taxon>
        <taxon>Lygus</taxon>
    </lineage>
</organism>
<dbReference type="EMBL" id="GDHC01009155">
    <property type="protein sequence ID" value="JAQ09474.1"/>
    <property type="molecule type" value="Transcribed_RNA"/>
</dbReference>
<evidence type="ECO:0000313" key="1">
    <source>
        <dbReference type="EMBL" id="JAQ09474.1"/>
    </source>
</evidence>
<dbReference type="PANTHER" id="PTHR10623">
    <property type="entry name" value="MICROTUBULE-ASSOCIATED PROTEIN RP/EB FAMILY MEMBER"/>
    <property type="match status" value="1"/>
</dbReference>
<name>A0A146LNC8_LYGHE</name>
<reference evidence="1" key="1">
    <citation type="journal article" date="2016" name="Gigascience">
        <title>De novo construction of an expanded transcriptome assembly for the western tarnished plant bug, Lygus hesperus.</title>
        <authorList>
            <person name="Tassone E.E."/>
            <person name="Geib S.M."/>
            <person name="Hall B."/>
            <person name="Fabrick J.A."/>
            <person name="Brent C.S."/>
            <person name="Hull J.J."/>
        </authorList>
    </citation>
    <scope>NUCLEOTIDE SEQUENCE</scope>
</reference>